<protein>
    <submittedName>
        <fullName evidence="1">Uncharacterized protein</fullName>
    </submittedName>
</protein>
<proteinExistence type="predicted"/>
<name>A0A1S8WKR9_OPIVI</name>
<accession>A0A1S8WKR9</accession>
<dbReference type="EMBL" id="KV906270">
    <property type="protein sequence ID" value="OON15025.1"/>
    <property type="molecule type" value="Genomic_DNA"/>
</dbReference>
<keyword evidence="2" id="KW-1185">Reference proteome</keyword>
<organism evidence="1 2">
    <name type="scientific">Opisthorchis viverrini</name>
    <name type="common">Southeast Asian liver fluke</name>
    <dbReference type="NCBI Taxonomy" id="6198"/>
    <lineage>
        <taxon>Eukaryota</taxon>
        <taxon>Metazoa</taxon>
        <taxon>Spiralia</taxon>
        <taxon>Lophotrochozoa</taxon>
        <taxon>Platyhelminthes</taxon>
        <taxon>Trematoda</taxon>
        <taxon>Digenea</taxon>
        <taxon>Opisthorchiida</taxon>
        <taxon>Opisthorchiata</taxon>
        <taxon>Opisthorchiidae</taxon>
        <taxon>Opisthorchis</taxon>
    </lineage>
</organism>
<dbReference type="AlphaFoldDB" id="A0A1S8WKR9"/>
<evidence type="ECO:0000313" key="2">
    <source>
        <dbReference type="Proteomes" id="UP000243686"/>
    </source>
</evidence>
<evidence type="ECO:0000313" key="1">
    <source>
        <dbReference type="EMBL" id="OON15025.1"/>
    </source>
</evidence>
<reference evidence="1 2" key="1">
    <citation type="submission" date="2015-03" db="EMBL/GenBank/DDBJ databases">
        <title>Draft genome of the nematode, Opisthorchis viverrini.</title>
        <authorList>
            <person name="Mitreva M."/>
        </authorList>
    </citation>
    <scope>NUCLEOTIDE SEQUENCE [LARGE SCALE GENOMIC DNA]</scope>
    <source>
        <strain evidence="1">Khon Kaen</strain>
    </source>
</reference>
<gene>
    <name evidence="1" type="ORF">X801_09177</name>
</gene>
<sequence>MCEDPIEATVNVTLTTPSIVERRLALHDYLMGAGIEYTRKLITVLYDSGAVLEVRMFATRTLCYQSEWNLYYERRMLSFSGNWRSTCD</sequence>
<dbReference type="Proteomes" id="UP000243686">
    <property type="component" value="Unassembled WGS sequence"/>
</dbReference>